<proteinExistence type="predicted"/>
<keyword evidence="3" id="KW-1185">Reference proteome</keyword>
<sequence>MKNIKLKFLALIIIIAGITAACSLDGDNDTTCYSSGFAYTTAVSGPDSTIVNRPITINLDFKLDNSCGSFNRIAETNGYPKDIVPVVEYTGCNCTATSTTLTKPYIFTAPAAGSYVLRFQKDGTLAYITKTIVVTAQ</sequence>
<name>A0A0A2MEM6_9FLAO</name>
<dbReference type="AlphaFoldDB" id="A0A0A2MEM6"/>
<accession>A0A0A2MEM6</accession>
<dbReference type="eggNOG" id="ENOG502ZYAC">
    <property type="taxonomic scope" value="Bacteria"/>
</dbReference>
<organism evidence="2 3">
    <name type="scientific">Flavobacterium rivuli WB 3.3-2 = DSM 21788</name>
    <dbReference type="NCBI Taxonomy" id="1121895"/>
    <lineage>
        <taxon>Bacteria</taxon>
        <taxon>Pseudomonadati</taxon>
        <taxon>Bacteroidota</taxon>
        <taxon>Flavobacteriia</taxon>
        <taxon>Flavobacteriales</taxon>
        <taxon>Flavobacteriaceae</taxon>
        <taxon>Flavobacterium</taxon>
    </lineage>
</organism>
<evidence type="ECO:0000256" key="1">
    <source>
        <dbReference type="SAM" id="SignalP"/>
    </source>
</evidence>
<protein>
    <recommendedName>
        <fullName evidence="4">GOLD domain-containing protein</fullName>
    </recommendedName>
</protein>
<dbReference type="OrthoDB" id="660065at2"/>
<dbReference type="RefSeq" id="WP_020211286.1">
    <property type="nucleotide sequence ID" value="NZ_JRLX01000008.1"/>
</dbReference>
<dbReference type="Proteomes" id="UP000030152">
    <property type="component" value="Unassembled WGS sequence"/>
</dbReference>
<dbReference type="PROSITE" id="PS51257">
    <property type="entry name" value="PROKAR_LIPOPROTEIN"/>
    <property type="match status" value="1"/>
</dbReference>
<feature type="signal peptide" evidence="1">
    <location>
        <begin position="1"/>
        <end position="21"/>
    </location>
</feature>
<evidence type="ECO:0000313" key="3">
    <source>
        <dbReference type="Proteomes" id="UP000030152"/>
    </source>
</evidence>
<comment type="caution">
    <text evidence="2">The sequence shown here is derived from an EMBL/GenBank/DDBJ whole genome shotgun (WGS) entry which is preliminary data.</text>
</comment>
<reference evidence="2 3" key="1">
    <citation type="submission" date="2013-09" db="EMBL/GenBank/DDBJ databases">
        <authorList>
            <person name="Zeng Z."/>
            <person name="Chen C."/>
        </authorList>
    </citation>
    <scope>NUCLEOTIDE SEQUENCE [LARGE SCALE GENOMIC DNA]</scope>
    <source>
        <strain evidence="2 3">WB 3.3-2</strain>
    </source>
</reference>
<gene>
    <name evidence="2" type="ORF">Q765_08915</name>
</gene>
<evidence type="ECO:0008006" key="4">
    <source>
        <dbReference type="Google" id="ProtNLM"/>
    </source>
</evidence>
<dbReference type="EMBL" id="JRLX01000008">
    <property type="protein sequence ID" value="KGO86740.1"/>
    <property type="molecule type" value="Genomic_DNA"/>
</dbReference>
<keyword evidence="1" id="KW-0732">Signal</keyword>
<evidence type="ECO:0000313" key="2">
    <source>
        <dbReference type="EMBL" id="KGO86740.1"/>
    </source>
</evidence>
<feature type="chain" id="PRO_5002003221" description="GOLD domain-containing protein" evidence="1">
    <location>
        <begin position="22"/>
        <end position="137"/>
    </location>
</feature>